<sequence>MLGRNILTEPCRDHPLQQHRANESENDTTVNNGEWSVRSPDYPRGAPAVSEGLVSSNLITLRHKCGVAKECFAGTVVVGDGGPLSEIVNINSHHSVQGKPSTQRVGRAVGAVKHYDSEAATDVTKCVKVEGASQLHDDEDDSSTSVDVLDMQPGVTTVPLSTYKQVECERNRYMAMYKHQKSLYEEMAKRQEETYKELQEKIIEVVALTTRNEENKRLIRQLKSETTDNRLRMMAMQNRNLGETKFEKSSRERYEKLLREQEEKHKTLVEQQNVKISGLESLLGDMMTMRGENDRLDGSHLDALLKAAYSKNSTLFGDVLRQGRQIDALFQDKASLEQQLEKLRCDKRDLEAMWSDERYQILDQMSRYAAQIAEQQQSILSLRKALRRATAPRGVSEWEDNIDDEEDYEEADSRSSGSSSPSSDEGGDVRSKLHDGPHTRGSNDIPDFLMMEDEMFGSSPGSR</sequence>
<feature type="compositionally biased region" description="Low complexity" evidence="2">
    <location>
        <begin position="414"/>
        <end position="424"/>
    </location>
</feature>
<feature type="coiled-coil region" evidence="1">
    <location>
        <begin position="181"/>
        <end position="225"/>
    </location>
</feature>
<protein>
    <submittedName>
        <fullName evidence="3">Uncharacterized protein TCIL3000_9_3020</fullName>
    </submittedName>
</protein>
<feature type="coiled-coil region" evidence="1">
    <location>
        <begin position="326"/>
        <end position="353"/>
    </location>
</feature>
<feature type="region of interest" description="Disordered" evidence="2">
    <location>
        <begin position="1"/>
        <end position="42"/>
    </location>
</feature>
<evidence type="ECO:0000256" key="2">
    <source>
        <dbReference type="SAM" id="MobiDB-lite"/>
    </source>
</evidence>
<proteinExistence type="predicted"/>
<feature type="region of interest" description="Disordered" evidence="2">
    <location>
        <begin position="393"/>
        <end position="463"/>
    </location>
</feature>
<gene>
    <name evidence="3" type="ORF">TCIL3000_9_3020</name>
</gene>
<feature type="compositionally biased region" description="Acidic residues" evidence="2">
    <location>
        <begin position="397"/>
        <end position="410"/>
    </location>
</feature>
<reference evidence="3" key="1">
    <citation type="journal article" date="2012" name="Proc. Natl. Acad. Sci. U.S.A.">
        <title>Antigenic diversity is generated by distinct evolutionary mechanisms in African trypanosome species.</title>
        <authorList>
            <person name="Jackson A.P."/>
            <person name="Berry A."/>
            <person name="Aslett M."/>
            <person name="Allison H.C."/>
            <person name="Burton P."/>
            <person name="Vavrova-Anderson J."/>
            <person name="Brown R."/>
            <person name="Browne H."/>
            <person name="Corton N."/>
            <person name="Hauser H."/>
            <person name="Gamble J."/>
            <person name="Gilderthorp R."/>
            <person name="Marcello L."/>
            <person name="McQuillan J."/>
            <person name="Otto T.D."/>
            <person name="Quail M.A."/>
            <person name="Sanders M.J."/>
            <person name="van Tonder A."/>
            <person name="Ginger M.L."/>
            <person name="Field M.C."/>
            <person name="Barry J.D."/>
            <person name="Hertz-Fowler C."/>
            <person name="Berriman M."/>
        </authorList>
    </citation>
    <scope>NUCLEOTIDE SEQUENCE</scope>
    <source>
        <strain evidence="3">IL3000</strain>
    </source>
</reference>
<feature type="compositionally biased region" description="Basic and acidic residues" evidence="2">
    <location>
        <begin position="10"/>
        <end position="23"/>
    </location>
</feature>
<evidence type="ECO:0000313" key="3">
    <source>
        <dbReference type="EMBL" id="CCC92905.1"/>
    </source>
</evidence>
<dbReference type="EMBL" id="HE575322">
    <property type="protein sequence ID" value="CCC92905.1"/>
    <property type="molecule type" value="Genomic_DNA"/>
</dbReference>
<evidence type="ECO:0000256" key="1">
    <source>
        <dbReference type="SAM" id="Coils"/>
    </source>
</evidence>
<organism evidence="3">
    <name type="scientific">Trypanosoma congolense (strain IL3000)</name>
    <dbReference type="NCBI Taxonomy" id="1068625"/>
    <lineage>
        <taxon>Eukaryota</taxon>
        <taxon>Discoba</taxon>
        <taxon>Euglenozoa</taxon>
        <taxon>Kinetoplastea</taxon>
        <taxon>Metakinetoplastina</taxon>
        <taxon>Trypanosomatida</taxon>
        <taxon>Trypanosomatidae</taxon>
        <taxon>Trypanosoma</taxon>
        <taxon>Nannomonas</taxon>
    </lineage>
</organism>
<accession>G0UU41</accession>
<keyword evidence="1" id="KW-0175">Coiled coil</keyword>
<feature type="non-terminal residue" evidence="3">
    <location>
        <position position="463"/>
    </location>
</feature>
<feature type="compositionally biased region" description="Basic and acidic residues" evidence="2">
    <location>
        <begin position="427"/>
        <end position="438"/>
    </location>
</feature>
<dbReference type="VEuPathDB" id="TriTrypDB:TcIL3000_9_3020"/>
<name>G0UU41_TRYCI</name>
<dbReference type="AlphaFoldDB" id="G0UU41"/>